<dbReference type="Proteomes" id="UP000281498">
    <property type="component" value="Unassembled WGS sequence"/>
</dbReference>
<dbReference type="OrthoDB" id="9803333at2"/>
<proteinExistence type="inferred from homology"/>
<dbReference type="EMBL" id="PDOE01000004">
    <property type="protein sequence ID" value="RKL67125.1"/>
    <property type="molecule type" value="Genomic_DNA"/>
</dbReference>
<dbReference type="PRINTS" id="PR00080">
    <property type="entry name" value="SDRFAMILY"/>
</dbReference>
<organism evidence="3 4">
    <name type="scientific">Salipaludibacillus neizhouensis</name>
    <dbReference type="NCBI Taxonomy" id="885475"/>
    <lineage>
        <taxon>Bacteria</taxon>
        <taxon>Bacillati</taxon>
        <taxon>Bacillota</taxon>
        <taxon>Bacilli</taxon>
        <taxon>Bacillales</taxon>
        <taxon>Bacillaceae</taxon>
    </lineage>
</organism>
<keyword evidence="2" id="KW-0560">Oxidoreductase</keyword>
<dbReference type="InterPro" id="IPR002347">
    <property type="entry name" value="SDR_fam"/>
</dbReference>
<keyword evidence="4" id="KW-1185">Reference proteome</keyword>
<dbReference type="CDD" id="cd05233">
    <property type="entry name" value="SDR_c"/>
    <property type="match status" value="1"/>
</dbReference>
<comment type="similarity">
    <text evidence="1">Belongs to the short-chain dehydrogenases/reductases (SDR) family.</text>
</comment>
<evidence type="ECO:0000313" key="4">
    <source>
        <dbReference type="Proteomes" id="UP000281498"/>
    </source>
</evidence>
<dbReference type="Pfam" id="PF13561">
    <property type="entry name" value="adh_short_C2"/>
    <property type="match status" value="1"/>
</dbReference>
<comment type="caution">
    <text evidence="3">The sequence shown here is derived from an EMBL/GenBank/DDBJ whole genome shotgun (WGS) entry which is preliminary data.</text>
</comment>
<dbReference type="PANTHER" id="PTHR24321:SF15">
    <property type="entry name" value="OXIDOREDUCTASE UCPA"/>
    <property type="match status" value="1"/>
</dbReference>
<evidence type="ECO:0000313" key="3">
    <source>
        <dbReference type="EMBL" id="RKL67125.1"/>
    </source>
</evidence>
<dbReference type="RefSeq" id="WP_110937389.1">
    <property type="nucleotide sequence ID" value="NZ_KZ614146.1"/>
</dbReference>
<gene>
    <name evidence="3" type="ORF">CR203_11475</name>
</gene>
<dbReference type="Gene3D" id="3.40.50.720">
    <property type="entry name" value="NAD(P)-binding Rossmann-like Domain"/>
    <property type="match status" value="1"/>
</dbReference>
<dbReference type="AlphaFoldDB" id="A0A3A9KHH9"/>
<accession>A0A3A9KHH9</accession>
<dbReference type="PRINTS" id="PR00081">
    <property type="entry name" value="GDHRDH"/>
</dbReference>
<dbReference type="InterPro" id="IPR036291">
    <property type="entry name" value="NAD(P)-bd_dom_sf"/>
</dbReference>
<dbReference type="NCBIfam" id="NF004203">
    <property type="entry name" value="PRK05653.2-4"/>
    <property type="match status" value="1"/>
</dbReference>
<dbReference type="PANTHER" id="PTHR24321">
    <property type="entry name" value="DEHYDROGENASES, SHORT CHAIN"/>
    <property type="match status" value="1"/>
</dbReference>
<evidence type="ECO:0000256" key="1">
    <source>
        <dbReference type="ARBA" id="ARBA00006484"/>
    </source>
</evidence>
<evidence type="ECO:0000256" key="2">
    <source>
        <dbReference type="ARBA" id="ARBA00023002"/>
    </source>
</evidence>
<protein>
    <submittedName>
        <fullName evidence="3">3-oxoacyl-[acyl-carrier-protein] reductase</fullName>
    </submittedName>
</protein>
<dbReference type="GO" id="GO:0008206">
    <property type="term" value="P:bile acid metabolic process"/>
    <property type="evidence" value="ECO:0007669"/>
    <property type="project" value="UniProtKB-ARBA"/>
</dbReference>
<reference evidence="3 4" key="1">
    <citation type="submission" date="2017-10" db="EMBL/GenBank/DDBJ databases">
        <title>Bacillus sp. nov., a halophilic bacterium isolated from a Keqin Lake.</title>
        <authorList>
            <person name="Wang H."/>
        </authorList>
    </citation>
    <scope>NUCLEOTIDE SEQUENCE [LARGE SCALE GENOMIC DNA]</scope>
    <source>
        <strain evidence="3 4">KCTC 13187</strain>
    </source>
</reference>
<dbReference type="SUPFAM" id="SSF51735">
    <property type="entry name" value="NAD(P)-binding Rossmann-fold domains"/>
    <property type="match status" value="1"/>
</dbReference>
<dbReference type="GO" id="GO:0016491">
    <property type="term" value="F:oxidoreductase activity"/>
    <property type="evidence" value="ECO:0007669"/>
    <property type="project" value="UniProtKB-KW"/>
</dbReference>
<dbReference type="FunFam" id="3.40.50.720:FF:000084">
    <property type="entry name" value="Short-chain dehydrogenase reductase"/>
    <property type="match status" value="1"/>
</dbReference>
<sequence length="264" mass="28287">MDKYDSLNGKVALITGGGSGIGKASAVFLAKQGVKVCLVDLKEKSAEETKAAIEDNKGEASIVEADVSKPKELEVAFKETVNQYGRLDIVFANAGINGTVAPIEDLQPEEWDETLTTNLKSTFLTCKYAIPYLKENGGSIIITSSINGNRVFSSFGMSAYSSSKAAQVAFGKMAALELANYRIRVNIICPGAIKTHIGENTFPKKDKLEKIKIPVEYPEGSHPLEHHSGNAEQVASLVSFLASDASSHITGTELFIDGAESLLR</sequence>
<name>A0A3A9KHH9_9BACI</name>